<dbReference type="InterPro" id="IPR001296">
    <property type="entry name" value="Glyco_trans_1"/>
</dbReference>
<sequence length="365" mass="38856">MSAPRPDVGIVSAGHDVADARLHKIAAALLRQGLTLEVHGLGAADGGPPGARVVTSARGSFLRRAARAVRSPLRCRAKVLITLDPDVVPVARAVGALRGRKIVVDVHEDYARLLADRAWARGALGLGARVVVRLSTKLAASADITSVVDHHIPPLTARHRMVVENMPDVSLLHPAGTLDAEPRAVYVGDLRESRGLFDMVEAVAQAPGWTLDLIGPVAPGDAERLDERLARADVAGRVRLHGRRPPAEAWRIVAGAWVGLVFLRETPAFREAMPTKLYEYLASGLPVLTTRLPRQAALVEQTGAGVIVDGPDDAAAVLRRWAESRTELDVLAKAAHDWAAAQQDANPYDQLAAAVAGLARQDAHA</sequence>
<protein>
    <submittedName>
        <fullName evidence="3">Glycosyl transferase</fullName>
    </submittedName>
</protein>
<dbReference type="RefSeq" id="WP_111257252.1">
    <property type="nucleotide sequence ID" value="NZ_POTW01000077.1"/>
</dbReference>
<reference evidence="3 4" key="1">
    <citation type="submission" date="2018-01" db="EMBL/GenBank/DDBJ databases">
        <title>Draft genome sequence of Jiangella sp. GTF31.</title>
        <authorList>
            <person name="Sahin N."/>
            <person name="Ay H."/>
            <person name="Saygin H."/>
        </authorList>
    </citation>
    <scope>NUCLEOTIDE SEQUENCE [LARGE SCALE GENOMIC DNA]</scope>
    <source>
        <strain evidence="3 4">GTF31</strain>
    </source>
</reference>
<evidence type="ECO:0000313" key="4">
    <source>
        <dbReference type="Proteomes" id="UP000248764"/>
    </source>
</evidence>
<dbReference type="GO" id="GO:0016757">
    <property type="term" value="F:glycosyltransferase activity"/>
    <property type="evidence" value="ECO:0007669"/>
    <property type="project" value="InterPro"/>
</dbReference>
<dbReference type="SUPFAM" id="SSF53756">
    <property type="entry name" value="UDP-Glycosyltransferase/glycogen phosphorylase"/>
    <property type="match status" value="1"/>
</dbReference>
<accession>A0A2W2AZX4</accession>
<evidence type="ECO:0000313" key="3">
    <source>
        <dbReference type="EMBL" id="PZF80735.1"/>
    </source>
</evidence>
<keyword evidence="4" id="KW-1185">Reference proteome</keyword>
<evidence type="ECO:0000256" key="1">
    <source>
        <dbReference type="ARBA" id="ARBA00022679"/>
    </source>
</evidence>
<keyword evidence="1 3" id="KW-0808">Transferase</keyword>
<dbReference type="PANTHER" id="PTHR12526:SF600">
    <property type="entry name" value="GLYCOSYL TRANSFERASE GROUP 1"/>
    <property type="match status" value="1"/>
</dbReference>
<dbReference type="EMBL" id="POTW01000077">
    <property type="protein sequence ID" value="PZF80735.1"/>
    <property type="molecule type" value="Genomic_DNA"/>
</dbReference>
<feature type="domain" description="Glycosyl transferase family 1" evidence="2">
    <location>
        <begin position="181"/>
        <end position="335"/>
    </location>
</feature>
<proteinExistence type="predicted"/>
<organism evidence="3 4">
    <name type="scientific">Jiangella anatolica</name>
    <dbReference type="NCBI Taxonomy" id="2670374"/>
    <lineage>
        <taxon>Bacteria</taxon>
        <taxon>Bacillati</taxon>
        <taxon>Actinomycetota</taxon>
        <taxon>Actinomycetes</taxon>
        <taxon>Jiangellales</taxon>
        <taxon>Jiangellaceae</taxon>
        <taxon>Jiangella</taxon>
    </lineage>
</organism>
<name>A0A2W2AZX4_9ACTN</name>
<dbReference type="AlphaFoldDB" id="A0A2W2AZX4"/>
<dbReference type="PANTHER" id="PTHR12526">
    <property type="entry name" value="GLYCOSYLTRANSFERASE"/>
    <property type="match status" value="1"/>
</dbReference>
<dbReference type="Pfam" id="PF00534">
    <property type="entry name" value="Glycos_transf_1"/>
    <property type="match status" value="1"/>
</dbReference>
<gene>
    <name evidence="3" type="ORF">C1I92_24420</name>
</gene>
<dbReference type="Proteomes" id="UP000248764">
    <property type="component" value="Unassembled WGS sequence"/>
</dbReference>
<evidence type="ECO:0000259" key="2">
    <source>
        <dbReference type="Pfam" id="PF00534"/>
    </source>
</evidence>
<dbReference type="Gene3D" id="3.40.50.2000">
    <property type="entry name" value="Glycogen Phosphorylase B"/>
    <property type="match status" value="1"/>
</dbReference>
<comment type="caution">
    <text evidence="3">The sequence shown here is derived from an EMBL/GenBank/DDBJ whole genome shotgun (WGS) entry which is preliminary data.</text>
</comment>